<organism evidence="2 3">
    <name type="scientific">Eumeta variegata</name>
    <name type="common">Bagworm moth</name>
    <name type="synonym">Eumeta japonica</name>
    <dbReference type="NCBI Taxonomy" id="151549"/>
    <lineage>
        <taxon>Eukaryota</taxon>
        <taxon>Metazoa</taxon>
        <taxon>Ecdysozoa</taxon>
        <taxon>Arthropoda</taxon>
        <taxon>Hexapoda</taxon>
        <taxon>Insecta</taxon>
        <taxon>Pterygota</taxon>
        <taxon>Neoptera</taxon>
        <taxon>Endopterygota</taxon>
        <taxon>Lepidoptera</taxon>
        <taxon>Glossata</taxon>
        <taxon>Ditrysia</taxon>
        <taxon>Tineoidea</taxon>
        <taxon>Psychidae</taxon>
        <taxon>Oiketicinae</taxon>
        <taxon>Eumeta</taxon>
    </lineage>
</organism>
<comment type="caution">
    <text evidence="2">The sequence shown here is derived from an EMBL/GenBank/DDBJ whole genome shotgun (WGS) entry which is preliminary data.</text>
</comment>
<dbReference type="PANTHER" id="PTHR47027:SF20">
    <property type="entry name" value="REVERSE TRANSCRIPTASE-LIKE PROTEIN WITH RNA-DIRECTED DNA POLYMERASE DOMAIN"/>
    <property type="match status" value="1"/>
</dbReference>
<keyword evidence="3" id="KW-1185">Reference proteome</keyword>
<sequence>MRRCVRQGCVSSPWRFNIFMGSCLYDLKEYEPGLTMDELSVKWLLYAGDQVILGASACGLQERENKMNDSVKKKRIKVNVGKNKVMVFERSKSTTECDILIESEKVEQVCNRPCERVEHVGLLGQAEKSRADPTVSPDRVT</sequence>
<reference evidence="2 3" key="1">
    <citation type="journal article" date="2019" name="Commun. Biol.">
        <title>The bagworm genome reveals a unique fibroin gene that provides high tensile strength.</title>
        <authorList>
            <person name="Kono N."/>
            <person name="Nakamura H."/>
            <person name="Ohtoshi R."/>
            <person name="Tomita M."/>
            <person name="Numata K."/>
            <person name="Arakawa K."/>
        </authorList>
    </citation>
    <scope>NUCLEOTIDE SEQUENCE [LARGE SCALE GENOMIC DNA]</scope>
</reference>
<dbReference type="InterPro" id="IPR000477">
    <property type="entry name" value="RT_dom"/>
</dbReference>
<proteinExistence type="predicted"/>
<evidence type="ECO:0000313" key="3">
    <source>
        <dbReference type="Proteomes" id="UP000299102"/>
    </source>
</evidence>
<gene>
    <name evidence="2" type="ORF">EVAR_38795_1</name>
</gene>
<dbReference type="PANTHER" id="PTHR47027">
    <property type="entry name" value="REVERSE TRANSCRIPTASE DOMAIN-CONTAINING PROTEIN"/>
    <property type="match status" value="1"/>
</dbReference>
<dbReference type="AlphaFoldDB" id="A0A4C1WJI4"/>
<protein>
    <recommendedName>
        <fullName evidence="1">Reverse transcriptase domain-containing protein</fullName>
    </recommendedName>
</protein>
<name>A0A4C1WJI4_EUMVA</name>
<evidence type="ECO:0000259" key="1">
    <source>
        <dbReference type="Pfam" id="PF00078"/>
    </source>
</evidence>
<dbReference type="Proteomes" id="UP000299102">
    <property type="component" value="Unassembled WGS sequence"/>
</dbReference>
<feature type="domain" description="Reverse transcriptase" evidence="1">
    <location>
        <begin position="3"/>
        <end position="93"/>
    </location>
</feature>
<accession>A0A4C1WJI4</accession>
<dbReference type="Pfam" id="PF00078">
    <property type="entry name" value="RVT_1"/>
    <property type="match status" value="1"/>
</dbReference>
<dbReference type="OrthoDB" id="425681at2759"/>
<dbReference type="EMBL" id="BGZK01000580">
    <property type="protein sequence ID" value="GBP51401.1"/>
    <property type="molecule type" value="Genomic_DNA"/>
</dbReference>
<evidence type="ECO:0000313" key="2">
    <source>
        <dbReference type="EMBL" id="GBP51401.1"/>
    </source>
</evidence>